<feature type="binding site" evidence="2">
    <location>
        <begin position="110"/>
        <end position="117"/>
    </location>
    <ligand>
        <name>ATP</name>
        <dbReference type="ChEBI" id="CHEBI:30616"/>
    </ligand>
</feature>
<evidence type="ECO:0000259" key="4">
    <source>
        <dbReference type="PROSITE" id="PS50067"/>
    </source>
</evidence>
<dbReference type="InterPro" id="IPR027640">
    <property type="entry name" value="Kinesin-like_fam"/>
</dbReference>
<dbReference type="GO" id="GO:0008017">
    <property type="term" value="F:microtubule binding"/>
    <property type="evidence" value="ECO:0007669"/>
    <property type="project" value="InterPro"/>
</dbReference>
<keyword evidence="2" id="KW-0547">Nucleotide-binding</keyword>
<feature type="domain" description="Kinesin motor" evidence="4">
    <location>
        <begin position="23"/>
        <end position="152"/>
    </location>
</feature>
<evidence type="ECO:0000256" key="3">
    <source>
        <dbReference type="SAM" id="SignalP"/>
    </source>
</evidence>
<dbReference type="PANTHER" id="PTHR47968">
    <property type="entry name" value="CENTROMERE PROTEIN E"/>
    <property type="match status" value="1"/>
</dbReference>
<dbReference type="PANTHER" id="PTHR47968:SF37">
    <property type="entry name" value="ATP-BINDING MICROTUBULE MOTOR FAMILY PROTEIN"/>
    <property type="match status" value="1"/>
</dbReference>
<dbReference type="InterPro" id="IPR036961">
    <property type="entry name" value="Kinesin_motor_dom_sf"/>
</dbReference>
<protein>
    <recommendedName>
        <fullName evidence="4">Kinesin motor domain-containing protein</fullName>
    </recommendedName>
</protein>
<evidence type="ECO:0000256" key="2">
    <source>
        <dbReference type="PROSITE-ProRule" id="PRU00283"/>
    </source>
</evidence>
<dbReference type="PROSITE" id="PS50067">
    <property type="entry name" value="KINESIN_MOTOR_2"/>
    <property type="match status" value="1"/>
</dbReference>
<keyword evidence="6" id="KW-1185">Reference proteome</keyword>
<dbReference type="InterPro" id="IPR001752">
    <property type="entry name" value="Kinesin_motor_dom"/>
</dbReference>
<sequence length="152" mass="17251">MLMRSLLLSNSVVFINALLSEERILVSIRVRPLNDKELGRNDSELEFINDTTIIYRSNVPAPDRSLYPTSYSFDHVFSTDCPTWKVYEESAKEVALSVLSGFNPSIFAYGQTSSGKTNTMTGITEYAVADIFDYIEEHKEREFVLKFSASEI</sequence>
<comment type="similarity">
    <text evidence="2">Belongs to the TRAFAC class myosin-kinesin ATPase superfamily. Kinesin family.</text>
</comment>
<dbReference type="GO" id="GO:0003777">
    <property type="term" value="F:microtubule motor activity"/>
    <property type="evidence" value="ECO:0007669"/>
    <property type="project" value="InterPro"/>
</dbReference>
<accession>A0AAN9HN13</accession>
<name>A0AAN9HN13_CROPI</name>
<feature type="chain" id="PRO_5043039726" description="Kinesin motor domain-containing protein" evidence="3">
    <location>
        <begin position="18"/>
        <end position="152"/>
    </location>
</feature>
<keyword evidence="3" id="KW-0732">Signal</keyword>
<dbReference type="Proteomes" id="UP001372338">
    <property type="component" value="Unassembled WGS sequence"/>
</dbReference>
<proteinExistence type="inferred from homology"/>
<dbReference type="Gene3D" id="3.40.850.10">
    <property type="entry name" value="Kinesin motor domain"/>
    <property type="match status" value="1"/>
</dbReference>
<dbReference type="AlphaFoldDB" id="A0AAN9HN13"/>
<dbReference type="GO" id="GO:0007018">
    <property type="term" value="P:microtubule-based movement"/>
    <property type="evidence" value="ECO:0007669"/>
    <property type="project" value="InterPro"/>
</dbReference>
<dbReference type="SMART" id="SM00129">
    <property type="entry name" value="KISc"/>
    <property type="match status" value="1"/>
</dbReference>
<evidence type="ECO:0000313" key="5">
    <source>
        <dbReference type="EMBL" id="KAK7245160.1"/>
    </source>
</evidence>
<dbReference type="SUPFAM" id="SSF52540">
    <property type="entry name" value="P-loop containing nucleoside triphosphate hydrolases"/>
    <property type="match status" value="1"/>
</dbReference>
<gene>
    <name evidence="5" type="ORF">RIF29_39995</name>
</gene>
<keyword evidence="2" id="KW-0067">ATP-binding</keyword>
<feature type="signal peptide" evidence="3">
    <location>
        <begin position="1"/>
        <end position="17"/>
    </location>
</feature>
<evidence type="ECO:0000313" key="6">
    <source>
        <dbReference type="Proteomes" id="UP001372338"/>
    </source>
</evidence>
<reference evidence="5 6" key="1">
    <citation type="submission" date="2024-01" db="EMBL/GenBank/DDBJ databases">
        <title>The genomes of 5 underutilized Papilionoideae crops provide insights into root nodulation and disease resistanc.</title>
        <authorList>
            <person name="Yuan L."/>
        </authorList>
    </citation>
    <scope>NUCLEOTIDE SEQUENCE [LARGE SCALE GENOMIC DNA]</scope>
    <source>
        <strain evidence="5">ZHUSHIDOU_FW_LH</strain>
        <tissue evidence="5">Leaf</tissue>
    </source>
</reference>
<dbReference type="Pfam" id="PF00225">
    <property type="entry name" value="Kinesin"/>
    <property type="match status" value="1"/>
</dbReference>
<comment type="caution">
    <text evidence="5">The sequence shown here is derived from an EMBL/GenBank/DDBJ whole genome shotgun (WGS) entry which is preliminary data.</text>
</comment>
<organism evidence="5 6">
    <name type="scientific">Crotalaria pallida</name>
    <name type="common">Smooth rattlebox</name>
    <name type="synonym">Crotalaria striata</name>
    <dbReference type="NCBI Taxonomy" id="3830"/>
    <lineage>
        <taxon>Eukaryota</taxon>
        <taxon>Viridiplantae</taxon>
        <taxon>Streptophyta</taxon>
        <taxon>Embryophyta</taxon>
        <taxon>Tracheophyta</taxon>
        <taxon>Spermatophyta</taxon>
        <taxon>Magnoliopsida</taxon>
        <taxon>eudicotyledons</taxon>
        <taxon>Gunneridae</taxon>
        <taxon>Pentapetalae</taxon>
        <taxon>rosids</taxon>
        <taxon>fabids</taxon>
        <taxon>Fabales</taxon>
        <taxon>Fabaceae</taxon>
        <taxon>Papilionoideae</taxon>
        <taxon>50 kb inversion clade</taxon>
        <taxon>genistoids sensu lato</taxon>
        <taxon>core genistoids</taxon>
        <taxon>Crotalarieae</taxon>
        <taxon>Crotalaria</taxon>
    </lineage>
</organism>
<keyword evidence="1 2" id="KW-0505">Motor protein</keyword>
<dbReference type="GO" id="GO:0005524">
    <property type="term" value="F:ATP binding"/>
    <property type="evidence" value="ECO:0007669"/>
    <property type="project" value="UniProtKB-UniRule"/>
</dbReference>
<dbReference type="EMBL" id="JAYWIO010000008">
    <property type="protein sequence ID" value="KAK7245160.1"/>
    <property type="molecule type" value="Genomic_DNA"/>
</dbReference>
<dbReference type="InterPro" id="IPR027417">
    <property type="entry name" value="P-loop_NTPase"/>
</dbReference>
<evidence type="ECO:0000256" key="1">
    <source>
        <dbReference type="ARBA" id="ARBA00023175"/>
    </source>
</evidence>